<dbReference type="EMBL" id="JBGMEF010000047">
    <property type="protein sequence ID" value="MFO3668034.1"/>
    <property type="molecule type" value="Genomic_DNA"/>
</dbReference>
<name>A0ABW9MFW5_9FIRM</name>
<dbReference type="Pfam" id="PF02604">
    <property type="entry name" value="PhdYeFM_antitox"/>
    <property type="match status" value="1"/>
</dbReference>
<dbReference type="SUPFAM" id="SSF143120">
    <property type="entry name" value="YefM-like"/>
    <property type="match status" value="1"/>
</dbReference>
<comment type="caution">
    <text evidence="3">The sequence shown here is derived from an EMBL/GenBank/DDBJ whole genome shotgun (WGS) entry which is preliminary data.</text>
</comment>
<evidence type="ECO:0000313" key="4">
    <source>
        <dbReference type="Proteomes" id="UP001637994"/>
    </source>
</evidence>
<evidence type="ECO:0000256" key="2">
    <source>
        <dbReference type="RuleBase" id="RU362080"/>
    </source>
</evidence>
<organism evidence="3 4">
    <name type="scientific">Anaerococcus kampingae</name>
    <dbReference type="NCBI Taxonomy" id="3115614"/>
    <lineage>
        <taxon>Bacteria</taxon>
        <taxon>Bacillati</taxon>
        <taxon>Bacillota</taxon>
        <taxon>Tissierellia</taxon>
        <taxon>Tissierellales</taxon>
        <taxon>Peptoniphilaceae</taxon>
        <taxon>Anaerococcus</taxon>
    </lineage>
</organism>
<gene>
    <name evidence="3" type="ORF">ACCQ42_09740</name>
</gene>
<dbReference type="Proteomes" id="UP001637994">
    <property type="component" value="Unassembled WGS sequence"/>
</dbReference>
<sequence>MDKVNVSNFRKDLYNIVKRTTMYNEAINITSKDGNAVLISEEDYNNLLATLEIKLNDKLNQKILEGLAMPLDECISEEEVTW</sequence>
<reference evidence="3 4" key="1">
    <citation type="journal article" date="2025" name="Anaerobe">
        <title>Description of Anaerococcus kampingiae sp. nov., Anaerococcus groningensis sp. nov., Anaerococcus martiniensis sp. nov., and Anaerococcus cruorum sp. nov., isolated from human clinical specimens.</title>
        <authorList>
            <person name="Boiten K.E."/>
            <person name="Meijer J."/>
            <person name="van Wezel E.M."/>
            <person name="Veloo A.C.M."/>
        </authorList>
    </citation>
    <scope>NUCLEOTIDE SEQUENCE [LARGE SCALE GENOMIC DNA]</scope>
    <source>
        <strain evidence="3 4">ENR0874</strain>
    </source>
</reference>
<evidence type="ECO:0000256" key="1">
    <source>
        <dbReference type="ARBA" id="ARBA00009981"/>
    </source>
</evidence>
<dbReference type="Gene3D" id="3.40.1620.10">
    <property type="entry name" value="YefM-like domain"/>
    <property type="match status" value="1"/>
</dbReference>
<accession>A0ABW9MFW5</accession>
<keyword evidence="4" id="KW-1185">Reference proteome</keyword>
<comment type="function">
    <text evidence="2">Antitoxin component of a type II toxin-antitoxin (TA) system.</text>
</comment>
<protein>
    <recommendedName>
        <fullName evidence="2">Antitoxin</fullName>
    </recommendedName>
</protein>
<dbReference type="InterPro" id="IPR006442">
    <property type="entry name" value="Antitoxin_Phd/YefM"/>
</dbReference>
<proteinExistence type="inferred from homology"/>
<dbReference type="RefSeq" id="WP_410036024.1">
    <property type="nucleotide sequence ID" value="NZ_JBGMEF010000047.1"/>
</dbReference>
<comment type="similarity">
    <text evidence="1 2">Belongs to the phD/YefM antitoxin family.</text>
</comment>
<evidence type="ECO:0000313" key="3">
    <source>
        <dbReference type="EMBL" id="MFO3668034.1"/>
    </source>
</evidence>
<dbReference type="InterPro" id="IPR036165">
    <property type="entry name" value="YefM-like_sf"/>
</dbReference>